<reference evidence="2" key="1">
    <citation type="submission" date="2021-02" db="EMBL/GenBank/DDBJ databases">
        <authorList>
            <person name="Nowell W R."/>
        </authorList>
    </citation>
    <scope>NUCLEOTIDE SEQUENCE</scope>
</reference>
<comment type="caution">
    <text evidence="2">The sequence shown here is derived from an EMBL/GenBank/DDBJ whole genome shotgun (WGS) entry which is preliminary data.</text>
</comment>
<gene>
    <name evidence="2" type="ORF">GIL414_LOCUS52831</name>
</gene>
<evidence type="ECO:0000259" key="1">
    <source>
        <dbReference type="Pfam" id="PF16178"/>
    </source>
</evidence>
<sequence>MTELNNSTHIVKHEYYPKKKSQLKFENDDAIKQDERYFVKIHAPFEVLLVLVR</sequence>
<name>A0A8S3CUX4_9BILA</name>
<feature type="domain" description="Anoctamin dimerisation" evidence="1">
    <location>
        <begin position="19"/>
        <end position="49"/>
    </location>
</feature>
<accession>A0A8S3CUX4</accession>
<feature type="non-terminal residue" evidence="2">
    <location>
        <position position="1"/>
    </location>
</feature>
<dbReference type="GO" id="GO:0046983">
    <property type="term" value="F:protein dimerization activity"/>
    <property type="evidence" value="ECO:0007669"/>
    <property type="project" value="InterPro"/>
</dbReference>
<proteinExistence type="predicted"/>
<dbReference type="InterPro" id="IPR032394">
    <property type="entry name" value="Anoct_dimer"/>
</dbReference>
<organism evidence="2 3">
    <name type="scientific">Rotaria magnacalcarata</name>
    <dbReference type="NCBI Taxonomy" id="392030"/>
    <lineage>
        <taxon>Eukaryota</taxon>
        <taxon>Metazoa</taxon>
        <taxon>Spiralia</taxon>
        <taxon>Gnathifera</taxon>
        <taxon>Rotifera</taxon>
        <taxon>Eurotatoria</taxon>
        <taxon>Bdelloidea</taxon>
        <taxon>Philodinida</taxon>
        <taxon>Philodinidae</taxon>
        <taxon>Rotaria</taxon>
    </lineage>
</organism>
<dbReference type="Proteomes" id="UP000681720">
    <property type="component" value="Unassembled WGS sequence"/>
</dbReference>
<dbReference type="AlphaFoldDB" id="A0A8S3CUX4"/>
<protein>
    <recommendedName>
        <fullName evidence="1">Anoctamin dimerisation domain-containing protein</fullName>
    </recommendedName>
</protein>
<evidence type="ECO:0000313" key="2">
    <source>
        <dbReference type="EMBL" id="CAF4921331.1"/>
    </source>
</evidence>
<evidence type="ECO:0000313" key="3">
    <source>
        <dbReference type="Proteomes" id="UP000681720"/>
    </source>
</evidence>
<dbReference type="EMBL" id="CAJOBJ010181883">
    <property type="protein sequence ID" value="CAF4921331.1"/>
    <property type="molecule type" value="Genomic_DNA"/>
</dbReference>
<dbReference type="Pfam" id="PF16178">
    <property type="entry name" value="Anoct_dimer"/>
    <property type="match status" value="1"/>
</dbReference>